<feature type="compositionally biased region" description="Low complexity" evidence="5">
    <location>
        <begin position="183"/>
        <end position="211"/>
    </location>
</feature>
<sequence length="476" mass="48408">MSMHNRVYDHAARRLRARQADGSGGVTSAGQSATQETTSSSPTSAGDYRVLPDIRIMLSSSSAPEQPTSSTQPTTTSETSTPPSTTTPPTTSSPPPTTTTPSTTSTPSPQTTTSSTSASPQTASTTPRTTPATTSSSTSTTSSSPSSVSSSSSSSTTAPAAQATPSTTLSVNGNLAGTFTASNNDAGNNLLTTTNAGGAAPTTTESSAPATSGGIKGGAIAGGVLGGIVGIAIIAALIAMIIRRKRSRDSTDQFDAAQFRRSAMIMEDPPSASHSPTQLSPPPRLGVFPGRDQVVSVASTATGPGMAGQGAYAFQAQANGGGGGVGDYNDYNQYMHYLDGPNAAYQDEPAGKNSAEYYTDSFSQQIQPTGQPGLASRQPIQQRQQYTFGETFGNVVSDDGHSDPGDAYGSHMQMQAQGSYNPEAYSHYYNNAGAGAIGQAYSPAQDPNVRPRPGASGSGGDNRTPSMMGEDAYGGI</sequence>
<feature type="compositionally biased region" description="Polar residues" evidence="5">
    <location>
        <begin position="28"/>
        <end position="44"/>
    </location>
</feature>
<evidence type="ECO:0000256" key="6">
    <source>
        <dbReference type="SAM" id="Phobius"/>
    </source>
</evidence>
<accession>A0ABR2ZGK9</accession>
<feature type="region of interest" description="Disordered" evidence="5">
    <location>
        <begin position="1"/>
        <end position="211"/>
    </location>
</feature>
<keyword evidence="3 6" id="KW-1133">Transmembrane helix</keyword>
<organism evidence="7 8">
    <name type="scientific">Marasmius tenuissimus</name>
    <dbReference type="NCBI Taxonomy" id="585030"/>
    <lineage>
        <taxon>Eukaryota</taxon>
        <taxon>Fungi</taxon>
        <taxon>Dikarya</taxon>
        <taxon>Basidiomycota</taxon>
        <taxon>Agaricomycotina</taxon>
        <taxon>Agaricomycetes</taxon>
        <taxon>Agaricomycetidae</taxon>
        <taxon>Agaricales</taxon>
        <taxon>Marasmiineae</taxon>
        <taxon>Marasmiaceae</taxon>
        <taxon>Marasmius</taxon>
    </lineage>
</organism>
<keyword evidence="2 6" id="KW-0812">Transmembrane</keyword>
<evidence type="ECO:0000313" key="7">
    <source>
        <dbReference type="EMBL" id="KAL0060367.1"/>
    </source>
</evidence>
<proteinExistence type="predicted"/>
<evidence type="ECO:0000256" key="3">
    <source>
        <dbReference type="ARBA" id="ARBA00022989"/>
    </source>
</evidence>
<dbReference type="PANTHER" id="PTHR15549">
    <property type="entry name" value="PAIRED IMMUNOGLOBULIN-LIKE TYPE 2 RECEPTOR"/>
    <property type="match status" value="1"/>
</dbReference>
<keyword evidence="8" id="KW-1185">Reference proteome</keyword>
<gene>
    <name evidence="7" type="ORF">AAF712_012873</name>
</gene>
<protein>
    <submittedName>
        <fullName evidence="7">Uncharacterized protein</fullName>
    </submittedName>
</protein>
<dbReference type="EMBL" id="JBBXMP010000180">
    <property type="protein sequence ID" value="KAL0060367.1"/>
    <property type="molecule type" value="Genomic_DNA"/>
</dbReference>
<evidence type="ECO:0000256" key="4">
    <source>
        <dbReference type="ARBA" id="ARBA00023136"/>
    </source>
</evidence>
<evidence type="ECO:0000256" key="5">
    <source>
        <dbReference type="SAM" id="MobiDB-lite"/>
    </source>
</evidence>
<reference evidence="7 8" key="1">
    <citation type="submission" date="2024-05" db="EMBL/GenBank/DDBJ databases">
        <title>A draft genome resource for the thread blight pathogen Marasmius tenuissimus strain MS-2.</title>
        <authorList>
            <person name="Yulfo-Soto G.E."/>
            <person name="Baruah I.K."/>
            <person name="Amoako-Attah I."/>
            <person name="Bukari Y."/>
            <person name="Meinhardt L.W."/>
            <person name="Bailey B.A."/>
            <person name="Cohen S.P."/>
        </authorList>
    </citation>
    <scope>NUCLEOTIDE SEQUENCE [LARGE SCALE GENOMIC DNA]</scope>
    <source>
        <strain evidence="7 8">MS-2</strain>
    </source>
</reference>
<evidence type="ECO:0000313" key="8">
    <source>
        <dbReference type="Proteomes" id="UP001437256"/>
    </source>
</evidence>
<feature type="region of interest" description="Disordered" evidence="5">
    <location>
        <begin position="439"/>
        <end position="476"/>
    </location>
</feature>
<feature type="compositionally biased region" description="Polar residues" evidence="5">
    <location>
        <begin position="169"/>
        <end position="182"/>
    </location>
</feature>
<evidence type="ECO:0000256" key="2">
    <source>
        <dbReference type="ARBA" id="ARBA00022692"/>
    </source>
</evidence>
<name>A0ABR2ZGK9_9AGAR</name>
<comment type="caution">
    <text evidence="7">The sequence shown here is derived from an EMBL/GenBank/DDBJ whole genome shotgun (WGS) entry which is preliminary data.</text>
</comment>
<comment type="subcellular location">
    <subcellularLocation>
        <location evidence="1">Membrane</location>
        <topology evidence="1">Single-pass membrane protein</topology>
    </subcellularLocation>
</comment>
<dbReference type="Proteomes" id="UP001437256">
    <property type="component" value="Unassembled WGS sequence"/>
</dbReference>
<feature type="transmembrane region" description="Helical" evidence="6">
    <location>
        <begin position="219"/>
        <end position="242"/>
    </location>
</feature>
<feature type="compositionally biased region" description="Low complexity" evidence="5">
    <location>
        <begin position="59"/>
        <end position="90"/>
    </location>
</feature>
<evidence type="ECO:0000256" key="1">
    <source>
        <dbReference type="ARBA" id="ARBA00004167"/>
    </source>
</evidence>
<feature type="region of interest" description="Disordered" evidence="5">
    <location>
        <begin position="392"/>
        <end position="412"/>
    </location>
</feature>
<feature type="region of interest" description="Disordered" evidence="5">
    <location>
        <begin position="267"/>
        <end position="286"/>
    </location>
</feature>
<keyword evidence="4 6" id="KW-0472">Membrane</keyword>
<feature type="compositionally biased region" description="Basic and acidic residues" evidence="5">
    <location>
        <begin position="1"/>
        <end position="12"/>
    </location>
</feature>
<dbReference type="InterPro" id="IPR051694">
    <property type="entry name" value="Immunoregulatory_rcpt-like"/>
</dbReference>
<dbReference type="PANTHER" id="PTHR15549:SF26">
    <property type="entry name" value="AXIAL BUDDING PATTERN PROTEIN 2-RELATED"/>
    <property type="match status" value="1"/>
</dbReference>
<feature type="compositionally biased region" description="Low complexity" evidence="5">
    <location>
        <begin position="99"/>
        <end position="168"/>
    </location>
</feature>